<gene>
    <name evidence="2" type="ORF">CC84DRAFT_1208067</name>
</gene>
<organism evidence="2 3">
    <name type="scientific">Paraphaeosphaeria sporulosa</name>
    <dbReference type="NCBI Taxonomy" id="1460663"/>
    <lineage>
        <taxon>Eukaryota</taxon>
        <taxon>Fungi</taxon>
        <taxon>Dikarya</taxon>
        <taxon>Ascomycota</taxon>
        <taxon>Pezizomycotina</taxon>
        <taxon>Dothideomycetes</taxon>
        <taxon>Pleosporomycetidae</taxon>
        <taxon>Pleosporales</taxon>
        <taxon>Massarineae</taxon>
        <taxon>Didymosphaeriaceae</taxon>
        <taxon>Paraphaeosphaeria</taxon>
    </lineage>
</organism>
<keyword evidence="3" id="KW-1185">Reference proteome</keyword>
<keyword evidence="1" id="KW-0732">Signal</keyword>
<name>A0A177C2M1_9PLEO</name>
<dbReference type="AlphaFoldDB" id="A0A177C2M1"/>
<protein>
    <submittedName>
        <fullName evidence="2">Uncharacterized protein</fullName>
    </submittedName>
</protein>
<dbReference type="InParanoid" id="A0A177C2M1"/>
<dbReference type="Proteomes" id="UP000077069">
    <property type="component" value="Unassembled WGS sequence"/>
</dbReference>
<feature type="chain" id="PRO_5008057707" evidence="1">
    <location>
        <begin position="19"/>
        <end position="220"/>
    </location>
</feature>
<accession>A0A177C2M1</accession>
<dbReference type="OrthoDB" id="5394791at2759"/>
<proteinExistence type="predicted"/>
<feature type="signal peptide" evidence="1">
    <location>
        <begin position="1"/>
        <end position="18"/>
    </location>
</feature>
<sequence>MHILNLLNLAVFASLAAASPTAGAEALSSPEQAVGVPLEKRACTYTGCTCLKGIKAGVYCGNCYNPKDHNYWAVQTKGSSSRFATHAFQCASSGDCCDYGVASDCGKTSARCYYNGTPCSPTVKIDDPLISSARPFDASTSQLTHANFPRISLAAGRSLSRRGPKKAIILVPAWAKARAVALPILRKKHQSAKRWLPQKNYLRIYKPSTSSCDEHDTIFM</sequence>
<evidence type="ECO:0000256" key="1">
    <source>
        <dbReference type="SAM" id="SignalP"/>
    </source>
</evidence>
<dbReference type="EMBL" id="KV441556">
    <property type="protein sequence ID" value="OAG01893.1"/>
    <property type="molecule type" value="Genomic_DNA"/>
</dbReference>
<dbReference type="GeneID" id="28765626"/>
<dbReference type="RefSeq" id="XP_018032258.1">
    <property type="nucleotide sequence ID" value="XM_018182140.1"/>
</dbReference>
<evidence type="ECO:0000313" key="2">
    <source>
        <dbReference type="EMBL" id="OAG01893.1"/>
    </source>
</evidence>
<evidence type="ECO:0000313" key="3">
    <source>
        <dbReference type="Proteomes" id="UP000077069"/>
    </source>
</evidence>
<reference evidence="2 3" key="1">
    <citation type="submission" date="2016-05" db="EMBL/GenBank/DDBJ databases">
        <title>Comparative analysis of secretome profiles of manganese(II)-oxidizing ascomycete fungi.</title>
        <authorList>
            <consortium name="DOE Joint Genome Institute"/>
            <person name="Zeiner C.A."/>
            <person name="Purvine S.O."/>
            <person name="Zink E.M."/>
            <person name="Wu S."/>
            <person name="Pasa-Tolic L."/>
            <person name="Chaput D.L."/>
            <person name="Haridas S."/>
            <person name="Grigoriev I.V."/>
            <person name="Santelli C.M."/>
            <person name="Hansel C.M."/>
        </authorList>
    </citation>
    <scope>NUCLEOTIDE SEQUENCE [LARGE SCALE GENOMIC DNA]</scope>
    <source>
        <strain evidence="2 3">AP3s5-JAC2a</strain>
    </source>
</reference>